<name>A0A444BBJ2_9MICO</name>
<feature type="compositionally biased region" description="Polar residues" evidence="3">
    <location>
        <begin position="1"/>
        <end position="10"/>
    </location>
</feature>
<dbReference type="PANTHER" id="PTHR43007:SF1">
    <property type="entry name" value="2-PHOSPHO-L-LACTATE TRANSFERASE"/>
    <property type="match status" value="1"/>
</dbReference>
<keyword evidence="5" id="KW-1185">Reference proteome</keyword>
<evidence type="ECO:0000313" key="4">
    <source>
        <dbReference type="EMBL" id="RWU85803.1"/>
    </source>
</evidence>
<dbReference type="InterPro" id="IPR010115">
    <property type="entry name" value="FbiA/CofD"/>
</dbReference>
<accession>A0A444BBJ2</accession>
<dbReference type="PANTHER" id="PTHR43007">
    <property type="entry name" value="2-PHOSPHO-L-LACTATE TRANSFERASE"/>
    <property type="match status" value="1"/>
</dbReference>
<feature type="region of interest" description="Disordered" evidence="3">
    <location>
        <begin position="1"/>
        <end position="27"/>
    </location>
</feature>
<organism evidence="4 5">
    <name type="scientific">Janibacter hoylei PVAS-1</name>
    <dbReference type="NCBI Taxonomy" id="1210046"/>
    <lineage>
        <taxon>Bacteria</taxon>
        <taxon>Bacillati</taxon>
        <taxon>Actinomycetota</taxon>
        <taxon>Actinomycetes</taxon>
        <taxon>Micrococcales</taxon>
        <taxon>Intrasporangiaceae</taxon>
        <taxon>Janibacter</taxon>
    </lineage>
</organism>
<keyword evidence="1 4" id="KW-0808">Transferase</keyword>
<evidence type="ECO:0000313" key="5">
    <source>
        <dbReference type="Proteomes" id="UP000288711"/>
    </source>
</evidence>
<gene>
    <name evidence="4" type="ORF">CWN80_02240</name>
</gene>
<dbReference type="InterPro" id="IPR002882">
    <property type="entry name" value="CofD"/>
</dbReference>
<dbReference type="Gene3D" id="3.40.50.10680">
    <property type="entry name" value="CofD-like domains"/>
    <property type="match status" value="1"/>
</dbReference>
<evidence type="ECO:0000256" key="3">
    <source>
        <dbReference type="SAM" id="MobiDB-lite"/>
    </source>
</evidence>
<dbReference type="GO" id="GO:0000287">
    <property type="term" value="F:magnesium ion binding"/>
    <property type="evidence" value="ECO:0007669"/>
    <property type="project" value="InterPro"/>
</dbReference>
<dbReference type="Pfam" id="PF01933">
    <property type="entry name" value="CofD"/>
    <property type="match status" value="1"/>
</dbReference>
<reference evidence="4 5" key="1">
    <citation type="journal article" date="2009" name="Int. J. Syst. Evol. Microbiol.">
        <title>Janibacter hoylei sp. nov., Bacillus isronensis sp. nov. and Bacillus aryabhattai sp. nov., isolated from cryotubes used for collecting air from the upper atmosphere.</title>
        <authorList>
            <person name="Shivaji S."/>
            <person name="Chaturvedi P."/>
            <person name="Begum Z."/>
            <person name="Pindi P.K."/>
            <person name="Manorama R."/>
            <person name="Padmanaban D.A."/>
            <person name="Shouche Y.S."/>
            <person name="Pawar S."/>
            <person name="Vaishampayan P."/>
            <person name="Dutt C.B."/>
            <person name="Datta G.N."/>
            <person name="Manchanda R.K."/>
            <person name="Rao U.R."/>
            <person name="Bhargava P.M."/>
            <person name="Narlikar J.V."/>
        </authorList>
    </citation>
    <scope>NUCLEOTIDE SEQUENCE [LARGE SCALE GENOMIC DNA]</scope>
    <source>
        <strain evidence="4 5">PVAS-1</strain>
    </source>
</reference>
<keyword evidence="2" id="KW-0460">Magnesium</keyword>
<dbReference type="Gene3D" id="1.10.8.240">
    <property type="entry name" value="CofD-like domain"/>
    <property type="match status" value="1"/>
</dbReference>
<sequence length="307" mass="32076">MRVMRASSSRGGYGALNGRAGTPLRHGAETMSPMRITVITGGRPGARFVRDLVDHASASPTPAEISVIANTGDDISLWGLRMSPDVDAVLAALADEPDDGSDSVARELTALDVGPQWFPVTDRQVATHLARTAWLGMGATPSEVTARLAERLGLADRGVRLLPMSDVPVETHAVLDGEEQQQAVHVQQWRHELGCPPATRFIVAGMDRAAAAPGVLEAIREADLVLLAPGDPVLSIGIVLGVPGIRDALRGTSAQVVGITPELDDLGPSLAAVGVEPTADAVAALYRDLRATWLPSDASPADALARV</sequence>
<dbReference type="Proteomes" id="UP000288711">
    <property type="component" value="Unassembled WGS sequence"/>
</dbReference>
<evidence type="ECO:0000256" key="2">
    <source>
        <dbReference type="ARBA" id="ARBA00022842"/>
    </source>
</evidence>
<dbReference type="SUPFAM" id="SSF142338">
    <property type="entry name" value="CofD-like"/>
    <property type="match status" value="1"/>
</dbReference>
<protein>
    <submittedName>
        <fullName evidence="4">2-phospho-L-lactate transferase</fullName>
    </submittedName>
</protein>
<dbReference type="EMBL" id="PIPF01000001">
    <property type="protein sequence ID" value="RWU85803.1"/>
    <property type="molecule type" value="Genomic_DNA"/>
</dbReference>
<dbReference type="GO" id="GO:0043743">
    <property type="term" value="F:LPPG:FO 2-phospho-L-lactate transferase activity"/>
    <property type="evidence" value="ECO:0007669"/>
    <property type="project" value="InterPro"/>
</dbReference>
<dbReference type="AlphaFoldDB" id="A0A444BBJ2"/>
<dbReference type="InterPro" id="IPR038136">
    <property type="entry name" value="CofD-like_dom_sf"/>
</dbReference>
<evidence type="ECO:0000256" key="1">
    <source>
        <dbReference type="ARBA" id="ARBA00022679"/>
    </source>
</evidence>
<proteinExistence type="predicted"/>
<comment type="caution">
    <text evidence="4">The sequence shown here is derived from an EMBL/GenBank/DDBJ whole genome shotgun (WGS) entry which is preliminary data.</text>
</comment>